<keyword evidence="11" id="KW-0969">Cilium</keyword>
<keyword evidence="6" id="KW-0145">Chemotaxis</keyword>
<evidence type="ECO:0000256" key="2">
    <source>
        <dbReference type="ARBA" id="ARBA00010004"/>
    </source>
</evidence>
<dbReference type="InterPro" id="IPR012823">
    <property type="entry name" value="Flagell_FliJ"/>
</dbReference>
<dbReference type="EMBL" id="CP071446">
    <property type="protein sequence ID" value="QTA38604.1"/>
    <property type="molecule type" value="Genomic_DNA"/>
</dbReference>
<evidence type="ECO:0000313" key="11">
    <source>
        <dbReference type="EMBL" id="QTA38604.1"/>
    </source>
</evidence>
<keyword evidence="11" id="KW-0966">Cell projection</keyword>
<evidence type="ECO:0000256" key="7">
    <source>
        <dbReference type="ARBA" id="ARBA00022795"/>
    </source>
</evidence>
<accession>A0ABX7S7N2</accession>
<evidence type="ECO:0000256" key="5">
    <source>
        <dbReference type="ARBA" id="ARBA00022475"/>
    </source>
</evidence>
<keyword evidence="9" id="KW-0472">Membrane</keyword>
<evidence type="ECO:0000256" key="3">
    <source>
        <dbReference type="ARBA" id="ARBA00020392"/>
    </source>
</evidence>
<dbReference type="InterPro" id="IPR053716">
    <property type="entry name" value="Flag_assembly_chemotaxis_eff"/>
</dbReference>
<comment type="similarity">
    <text evidence="2">Belongs to the FliJ family.</text>
</comment>
<reference evidence="11 12" key="1">
    <citation type="submission" date="2021-03" db="EMBL/GenBank/DDBJ databases">
        <title>Thermosipho ferrireducens sp.nov., an anaerobic thermophilic iron-reducing bacterium isolated from a deep-sea hydrothermal sulfide deposits.</title>
        <authorList>
            <person name="Zeng X."/>
            <person name="Chen Y."/>
            <person name="Shao Z."/>
        </authorList>
    </citation>
    <scope>NUCLEOTIDE SEQUENCE [LARGE SCALE GENOMIC DNA]</scope>
    <source>
        <strain evidence="11 12">JL129W03</strain>
    </source>
</reference>
<gene>
    <name evidence="11" type="ORF">JYK00_03585</name>
</gene>
<evidence type="ECO:0000256" key="1">
    <source>
        <dbReference type="ARBA" id="ARBA00004413"/>
    </source>
</evidence>
<evidence type="ECO:0000256" key="8">
    <source>
        <dbReference type="ARBA" id="ARBA00022927"/>
    </source>
</evidence>
<evidence type="ECO:0000256" key="6">
    <source>
        <dbReference type="ARBA" id="ARBA00022500"/>
    </source>
</evidence>
<sequence length="149" mass="18171">MRFRLQKLLDLASKEEELLKNELFRIRQEKSAIFENIEKTQQYIYKIKEEISSAETTGQELQFKIAIISQGENYLNSLWNKFYEMEKKEQEILDEYLEKRKQRLSLEKLKERKTMEYVTELNRKEIRIIDEIAEKKFFRERGEGTNGYI</sequence>
<evidence type="ECO:0000256" key="10">
    <source>
        <dbReference type="ARBA" id="ARBA00023225"/>
    </source>
</evidence>
<evidence type="ECO:0000256" key="4">
    <source>
        <dbReference type="ARBA" id="ARBA00022448"/>
    </source>
</evidence>
<keyword evidence="5" id="KW-1003">Cell membrane</keyword>
<keyword evidence="8" id="KW-0653">Protein transport</keyword>
<dbReference type="Proteomes" id="UP000671862">
    <property type="component" value="Chromosome"/>
</dbReference>
<dbReference type="RefSeq" id="WP_207567322.1">
    <property type="nucleotide sequence ID" value="NZ_CP071446.1"/>
</dbReference>
<comment type="subcellular location">
    <subcellularLocation>
        <location evidence="1">Cell membrane</location>
        <topology evidence="1">Peripheral membrane protein</topology>
        <orientation evidence="1">Cytoplasmic side</orientation>
    </subcellularLocation>
</comment>
<dbReference type="Pfam" id="PF02050">
    <property type="entry name" value="FliJ"/>
    <property type="match status" value="1"/>
</dbReference>
<keyword evidence="11" id="KW-0282">Flagellum</keyword>
<evidence type="ECO:0000256" key="9">
    <source>
        <dbReference type="ARBA" id="ARBA00023136"/>
    </source>
</evidence>
<evidence type="ECO:0000313" key="12">
    <source>
        <dbReference type="Proteomes" id="UP000671862"/>
    </source>
</evidence>
<proteinExistence type="inferred from homology"/>
<keyword evidence="7" id="KW-1005">Bacterial flagellum biogenesis</keyword>
<keyword evidence="4" id="KW-0813">Transport</keyword>
<protein>
    <recommendedName>
        <fullName evidence="3">Flagellar FliJ protein</fullName>
    </recommendedName>
</protein>
<keyword evidence="10" id="KW-1006">Bacterial flagellum protein export</keyword>
<keyword evidence="12" id="KW-1185">Reference proteome</keyword>
<dbReference type="Gene3D" id="1.10.287.1700">
    <property type="match status" value="1"/>
</dbReference>
<organism evidence="11 12">
    <name type="scientific">Thermosipho ferrireducens</name>
    <dbReference type="NCBI Taxonomy" id="2571116"/>
    <lineage>
        <taxon>Bacteria</taxon>
        <taxon>Thermotogati</taxon>
        <taxon>Thermotogota</taxon>
        <taxon>Thermotogae</taxon>
        <taxon>Thermotogales</taxon>
        <taxon>Fervidobacteriaceae</taxon>
        <taxon>Thermosipho</taxon>
    </lineage>
</organism>
<name>A0ABX7S7N2_9BACT</name>